<sequence length="84" mass="9474">MALRATALRLGEYFASAEEALQECVHERLSTKESSKIALIFQKGLDEALRIANTRNSHDDIYDYAEAVAQKFEAILDIIDKSKK</sequence>
<dbReference type="EMBL" id="PEZZ01000002">
    <property type="protein sequence ID" value="PIS05614.1"/>
    <property type="molecule type" value="Genomic_DNA"/>
</dbReference>
<protein>
    <submittedName>
        <fullName evidence="1">Uncharacterized protein</fullName>
    </submittedName>
</protein>
<comment type="caution">
    <text evidence="1">The sequence shown here is derived from an EMBL/GenBank/DDBJ whole genome shotgun (WGS) entry which is preliminary data.</text>
</comment>
<organism evidence="1 2">
    <name type="scientific">Candidatus Buchananbacteria bacterium CG10_big_fil_rev_8_21_14_0_10_42_9</name>
    <dbReference type="NCBI Taxonomy" id="1974526"/>
    <lineage>
        <taxon>Bacteria</taxon>
        <taxon>Candidatus Buchananiibacteriota</taxon>
    </lineage>
</organism>
<name>A0A2H0W2P8_9BACT</name>
<dbReference type="Proteomes" id="UP000230935">
    <property type="component" value="Unassembled WGS sequence"/>
</dbReference>
<reference evidence="2" key="1">
    <citation type="submission" date="2017-09" db="EMBL/GenBank/DDBJ databases">
        <title>Depth-based differentiation of microbial function through sediment-hosted aquifers and enrichment of novel symbionts in the deep terrestrial subsurface.</title>
        <authorList>
            <person name="Probst A.J."/>
            <person name="Ladd B."/>
            <person name="Jarett J.K."/>
            <person name="Geller-Mcgrath D.E."/>
            <person name="Sieber C.M.K."/>
            <person name="Emerson J.B."/>
            <person name="Anantharaman K."/>
            <person name="Thomas B.C."/>
            <person name="Malmstrom R."/>
            <person name="Stieglmeier M."/>
            <person name="Klingl A."/>
            <person name="Woyke T."/>
            <person name="Ryan C.M."/>
            <person name="Banfield J.F."/>
        </authorList>
    </citation>
    <scope>NUCLEOTIDE SEQUENCE [LARGE SCALE GENOMIC DNA]</scope>
</reference>
<proteinExistence type="predicted"/>
<evidence type="ECO:0000313" key="2">
    <source>
        <dbReference type="Proteomes" id="UP000230935"/>
    </source>
</evidence>
<dbReference type="AlphaFoldDB" id="A0A2H0W2P8"/>
<gene>
    <name evidence="1" type="ORF">COT81_00425</name>
</gene>
<evidence type="ECO:0000313" key="1">
    <source>
        <dbReference type="EMBL" id="PIS05614.1"/>
    </source>
</evidence>
<accession>A0A2H0W2P8</accession>